<evidence type="ECO:0000256" key="1">
    <source>
        <dbReference type="ARBA" id="ARBA00004147"/>
    </source>
</evidence>
<keyword evidence="3" id="KW-1048">Host nucleus</keyword>
<evidence type="ECO:0000256" key="3">
    <source>
        <dbReference type="ARBA" id="ARBA00022562"/>
    </source>
</evidence>
<dbReference type="InterPro" id="IPR027417">
    <property type="entry name" value="P-loop_NTPase"/>
</dbReference>
<organism evidence="4">
    <name type="scientific">Chaetoceros debilis DNA virus</name>
    <dbReference type="NCBI Taxonomy" id="647443"/>
    <lineage>
        <taxon>Viruses</taxon>
        <taxon>Monodnaviria</taxon>
        <taxon>Shotokuvirae</taxon>
        <taxon>Cressdnaviricota</taxon>
        <taxon>Arfiviricetes</taxon>
        <taxon>Baphyvirales</taxon>
        <taxon>Bacilladnaviridae</taxon>
        <taxon>Bacilladnavirus</taxon>
    </lineage>
</organism>
<dbReference type="SUPFAM" id="SSF52540">
    <property type="entry name" value="P-loop containing nucleoside triphosphate hydrolases"/>
    <property type="match status" value="1"/>
</dbReference>
<evidence type="ECO:0000256" key="2">
    <source>
        <dbReference type="ARBA" id="ARBA00014531"/>
    </source>
</evidence>
<comment type="subcellular location">
    <subcellularLocation>
        <location evidence="1">Host nucleus</location>
    </subcellularLocation>
</comment>
<name>C4B9I5_9VIRU</name>
<accession>C4B9I5</accession>
<reference evidence="4" key="1">
    <citation type="journal article" date="2008" name="Aquat. Microb. Ecol.">
        <title>Isolation and characterization of a new single-stranded DNA virus infecting the cosmopolitan marine diatom Chaetoceros debilis.</title>
        <authorList>
            <person name="Tomaru Y."/>
            <person name="Shirai Y."/>
            <person name="Suzuki H."/>
            <person name="Nagumo T."/>
            <person name="Nagasaki K."/>
        </authorList>
    </citation>
    <scope>NUCLEOTIDE SEQUENCE</scope>
    <source>
        <strain evidence="4">CdebDNAV18</strain>
    </source>
</reference>
<reference evidence="4" key="2">
    <citation type="submission" date="2009-05" db="EMBL/GenBank/DDBJ databases">
        <authorList>
            <person name="Tomaru Y."/>
            <person name="Nagasaki K."/>
        </authorList>
    </citation>
    <scope>NUCLEOTIDE SEQUENCE</scope>
    <source>
        <strain evidence="4">CdebDNAV18</strain>
    </source>
</reference>
<protein>
    <recommendedName>
        <fullName evidence="2">Replication-associated protein</fullName>
    </recommendedName>
</protein>
<proteinExistence type="predicted"/>
<sequence length="247" mass="28011">MSFESHVAWADILHKDDESRALLASCGWAKGFHKERINKIELREIKGNTIMYGAGGTGKTTCVMAFNPTDKTAPRSVYIKNYGEGDFWGGGATAYKNEAKLLFEEFEGQITLSSLKMICDLGKSGPNINIKNGGAKLNHDEVFFCSNSHPAGWFRGVWKKDPKQWEPFRRRITKVLFFPEFRPDGSRNEPDDEHNPYIIDQTEEWNTWKGEEGLVKAAEHAAIHWPLKDTDTGGEFRDGFNAHNLRN</sequence>
<dbReference type="GO" id="GO:0042025">
    <property type="term" value="C:host cell nucleus"/>
    <property type="evidence" value="ECO:0007669"/>
    <property type="project" value="UniProtKB-SubCell"/>
</dbReference>
<dbReference type="EMBL" id="AB504376">
    <property type="protein sequence ID" value="BAH66307.1"/>
    <property type="molecule type" value="Genomic_DNA"/>
</dbReference>
<evidence type="ECO:0000313" key="4">
    <source>
        <dbReference type="EMBL" id="BAH66307.1"/>
    </source>
</evidence>